<proteinExistence type="predicted"/>
<reference evidence="5 6" key="1">
    <citation type="submission" date="2020-01" db="EMBL/GenBank/DDBJ databases">
        <authorList>
            <consortium name="DOE Joint Genome Institute"/>
            <person name="Haridas S."/>
            <person name="Albert R."/>
            <person name="Binder M."/>
            <person name="Bloem J."/>
            <person name="Labutti K."/>
            <person name="Salamov A."/>
            <person name="Andreopoulos B."/>
            <person name="Baker S.E."/>
            <person name="Barry K."/>
            <person name="Bills G."/>
            <person name="Bluhm B.H."/>
            <person name="Cannon C."/>
            <person name="Castanera R."/>
            <person name="Culley D.E."/>
            <person name="Daum C."/>
            <person name="Ezra D."/>
            <person name="Gonzalez J.B."/>
            <person name="Henrissat B."/>
            <person name="Kuo A."/>
            <person name="Liang C."/>
            <person name="Lipzen A."/>
            <person name="Lutzoni F."/>
            <person name="Magnuson J."/>
            <person name="Mondo S."/>
            <person name="Nolan M."/>
            <person name="Ohm R."/>
            <person name="Pangilinan J."/>
            <person name="Park H.-J.H."/>
            <person name="Ramirez L."/>
            <person name="Alfaro M."/>
            <person name="Sun H."/>
            <person name="Tritt A."/>
            <person name="Yoshinaga Y."/>
            <person name="Zwiers L.-H.L."/>
            <person name="Turgeon B.G."/>
            <person name="Goodwin S.B."/>
            <person name="Spatafora J.W."/>
            <person name="Crous P.W."/>
            <person name="Grigoriev I.V."/>
        </authorList>
    </citation>
    <scope>NUCLEOTIDE SEQUENCE [LARGE SCALE GENOMIC DNA]</scope>
    <source>
        <strain evidence="5 6">CBS 611.86</strain>
    </source>
</reference>
<keyword evidence="2" id="KW-0808">Transferase</keyword>
<dbReference type="Proteomes" id="UP000481861">
    <property type="component" value="Unassembled WGS sequence"/>
</dbReference>
<dbReference type="Gene3D" id="1.20.1050.10">
    <property type="match status" value="1"/>
</dbReference>
<evidence type="ECO:0000256" key="2">
    <source>
        <dbReference type="ARBA" id="ARBA00022679"/>
    </source>
</evidence>
<dbReference type="InterPro" id="IPR036249">
    <property type="entry name" value="Thioredoxin-like_sf"/>
</dbReference>
<dbReference type="InterPro" id="IPR004046">
    <property type="entry name" value="GST_C"/>
</dbReference>
<dbReference type="InterPro" id="IPR010987">
    <property type="entry name" value="Glutathione-S-Trfase_C-like"/>
</dbReference>
<dbReference type="EMBL" id="JAADJZ010000001">
    <property type="protein sequence ID" value="KAF2877962.1"/>
    <property type="molecule type" value="Genomic_DNA"/>
</dbReference>
<organism evidence="5 6">
    <name type="scientific">Massariosphaeria phaeospora</name>
    <dbReference type="NCBI Taxonomy" id="100035"/>
    <lineage>
        <taxon>Eukaryota</taxon>
        <taxon>Fungi</taxon>
        <taxon>Dikarya</taxon>
        <taxon>Ascomycota</taxon>
        <taxon>Pezizomycotina</taxon>
        <taxon>Dothideomycetes</taxon>
        <taxon>Pleosporomycetidae</taxon>
        <taxon>Pleosporales</taxon>
        <taxon>Pleosporales incertae sedis</taxon>
        <taxon>Massariosphaeria</taxon>
    </lineage>
</organism>
<evidence type="ECO:0000313" key="6">
    <source>
        <dbReference type="Proteomes" id="UP000481861"/>
    </source>
</evidence>
<dbReference type="AlphaFoldDB" id="A0A7C8MNX2"/>
<dbReference type="GO" id="GO:0004364">
    <property type="term" value="F:glutathione transferase activity"/>
    <property type="evidence" value="ECO:0007669"/>
    <property type="project" value="UniProtKB-EC"/>
</dbReference>
<dbReference type="PANTHER" id="PTHR44051:SF20">
    <property type="entry name" value="GLUTATHIONE TRANSFERASE 1 (EUROFUNG)"/>
    <property type="match status" value="1"/>
</dbReference>
<dbReference type="SUPFAM" id="SSF52833">
    <property type="entry name" value="Thioredoxin-like"/>
    <property type="match status" value="1"/>
</dbReference>
<dbReference type="PANTHER" id="PTHR44051">
    <property type="entry name" value="GLUTATHIONE S-TRANSFERASE-RELATED"/>
    <property type="match status" value="1"/>
</dbReference>
<protein>
    <recommendedName>
        <fullName evidence="1">glutathione transferase</fullName>
        <ecNumber evidence="1">2.5.1.18</ecNumber>
    </recommendedName>
</protein>
<accession>A0A7C8MNX2</accession>
<evidence type="ECO:0000256" key="1">
    <source>
        <dbReference type="ARBA" id="ARBA00012452"/>
    </source>
</evidence>
<dbReference type="InterPro" id="IPR036282">
    <property type="entry name" value="Glutathione-S-Trfase_C_sf"/>
</dbReference>
<dbReference type="OrthoDB" id="2789670at2759"/>
<dbReference type="EC" id="2.5.1.18" evidence="1"/>
<dbReference type="PROSITE" id="PS50405">
    <property type="entry name" value="GST_CTER"/>
    <property type="match status" value="1"/>
</dbReference>
<evidence type="ECO:0000256" key="3">
    <source>
        <dbReference type="ARBA" id="ARBA00047960"/>
    </source>
</evidence>
<feature type="domain" description="GST C-terminal" evidence="4">
    <location>
        <begin position="104"/>
        <end position="235"/>
    </location>
</feature>
<dbReference type="SUPFAM" id="SSF47616">
    <property type="entry name" value="GST C-terminal domain-like"/>
    <property type="match status" value="1"/>
</dbReference>
<name>A0A7C8MNX2_9PLEO</name>
<evidence type="ECO:0000259" key="4">
    <source>
        <dbReference type="PROSITE" id="PS50405"/>
    </source>
</evidence>
<sequence>MATHSSDSDPKITLYVIKSTPTSGANIVKVLSLIEALSIDHNVQVVPSTKNDIWFHRISPTKMVPALEGLESNEGKRLNVFESSSCLEYLVDQYDDDGLYGGKNIWERTQVRNWLTMHTAGLGSFAKMWLTFKRLPAPSPSSSADVFDPTINHFSAAIESEYTCLDTRLSEPNQYYIALPDRPTITDFATFPFANTQVAQMAGIDFEKWPKLKAWSEQMMELEAVKVAMKRATEF</sequence>
<comment type="caution">
    <text evidence="5">The sequence shown here is derived from an EMBL/GenBank/DDBJ whole genome shotgun (WGS) entry which is preliminary data.</text>
</comment>
<comment type="catalytic activity">
    <reaction evidence="3">
        <text>RX + glutathione = an S-substituted glutathione + a halide anion + H(+)</text>
        <dbReference type="Rhea" id="RHEA:16437"/>
        <dbReference type="ChEBI" id="CHEBI:15378"/>
        <dbReference type="ChEBI" id="CHEBI:16042"/>
        <dbReference type="ChEBI" id="CHEBI:17792"/>
        <dbReference type="ChEBI" id="CHEBI:57925"/>
        <dbReference type="ChEBI" id="CHEBI:90779"/>
        <dbReference type="EC" id="2.5.1.18"/>
    </reaction>
</comment>
<dbReference type="SFLD" id="SFLDS00019">
    <property type="entry name" value="Glutathione_Transferase_(cytos"/>
    <property type="match status" value="1"/>
</dbReference>
<dbReference type="InterPro" id="IPR040079">
    <property type="entry name" value="Glutathione_S-Trfase"/>
</dbReference>
<keyword evidence="6" id="KW-1185">Reference proteome</keyword>
<evidence type="ECO:0000313" key="5">
    <source>
        <dbReference type="EMBL" id="KAF2877962.1"/>
    </source>
</evidence>
<dbReference type="Gene3D" id="3.40.30.10">
    <property type="entry name" value="Glutaredoxin"/>
    <property type="match status" value="1"/>
</dbReference>
<dbReference type="Pfam" id="PF00043">
    <property type="entry name" value="GST_C"/>
    <property type="match status" value="1"/>
</dbReference>
<gene>
    <name evidence="5" type="ORF">BDV95DRAFT_600651</name>
</gene>